<proteinExistence type="predicted"/>
<dbReference type="GO" id="GO:0055085">
    <property type="term" value="P:transmembrane transport"/>
    <property type="evidence" value="ECO:0007669"/>
    <property type="project" value="InterPro"/>
</dbReference>
<dbReference type="AlphaFoldDB" id="A0A382Y5A2"/>
<dbReference type="SUPFAM" id="SSF161098">
    <property type="entry name" value="MetI-like"/>
    <property type="match status" value="1"/>
</dbReference>
<organism evidence="9">
    <name type="scientific">marine metagenome</name>
    <dbReference type="NCBI Taxonomy" id="408172"/>
    <lineage>
        <taxon>unclassified sequences</taxon>
        <taxon>metagenomes</taxon>
        <taxon>ecological metagenomes</taxon>
    </lineage>
</organism>
<dbReference type="Gene3D" id="1.10.3720.10">
    <property type="entry name" value="MetI-like"/>
    <property type="match status" value="1"/>
</dbReference>
<keyword evidence="3" id="KW-1003">Cell membrane</keyword>
<dbReference type="InterPro" id="IPR000515">
    <property type="entry name" value="MetI-like"/>
</dbReference>
<feature type="transmembrane region" description="Helical" evidence="7">
    <location>
        <begin position="99"/>
        <end position="120"/>
    </location>
</feature>
<feature type="transmembrane region" description="Helical" evidence="7">
    <location>
        <begin position="140"/>
        <end position="168"/>
    </location>
</feature>
<keyword evidence="6 7" id="KW-0472">Membrane</keyword>
<accession>A0A382Y5A2</accession>
<evidence type="ECO:0000256" key="7">
    <source>
        <dbReference type="SAM" id="Phobius"/>
    </source>
</evidence>
<feature type="domain" description="ABC transmembrane type-1" evidence="8">
    <location>
        <begin position="95"/>
        <end position="212"/>
    </location>
</feature>
<comment type="subcellular location">
    <subcellularLocation>
        <location evidence="1">Cell membrane</location>
        <topology evidence="1">Multi-pass membrane protein</topology>
    </subcellularLocation>
</comment>
<evidence type="ECO:0000256" key="4">
    <source>
        <dbReference type="ARBA" id="ARBA00022692"/>
    </source>
</evidence>
<keyword evidence="2" id="KW-0813">Transport</keyword>
<dbReference type="PROSITE" id="PS50928">
    <property type="entry name" value="ABC_TM1"/>
    <property type="match status" value="1"/>
</dbReference>
<feature type="transmembrane region" description="Helical" evidence="7">
    <location>
        <begin position="36"/>
        <end position="58"/>
    </location>
</feature>
<evidence type="ECO:0000259" key="8">
    <source>
        <dbReference type="PROSITE" id="PS50928"/>
    </source>
</evidence>
<evidence type="ECO:0000256" key="2">
    <source>
        <dbReference type="ARBA" id="ARBA00022448"/>
    </source>
</evidence>
<evidence type="ECO:0000256" key="5">
    <source>
        <dbReference type="ARBA" id="ARBA00022989"/>
    </source>
</evidence>
<protein>
    <recommendedName>
        <fullName evidence="8">ABC transmembrane type-1 domain-containing protein</fullName>
    </recommendedName>
</protein>
<dbReference type="GO" id="GO:0005886">
    <property type="term" value="C:plasma membrane"/>
    <property type="evidence" value="ECO:0007669"/>
    <property type="project" value="UniProtKB-SubCell"/>
</dbReference>
<evidence type="ECO:0000256" key="3">
    <source>
        <dbReference type="ARBA" id="ARBA00022475"/>
    </source>
</evidence>
<dbReference type="InterPro" id="IPR050366">
    <property type="entry name" value="BP-dependent_transpt_permease"/>
</dbReference>
<dbReference type="Pfam" id="PF00528">
    <property type="entry name" value="BPD_transp_1"/>
    <property type="match status" value="1"/>
</dbReference>
<evidence type="ECO:0000256" key="6">
    <source>
        <dbReference type="ARBA" id="ARBA00023136"/>
    </source>
</evidence>
<reference evidence="9" key="1">
    <citation type="submission" date="2018-05" db="EMBL/GenBank/DDBJ databases">
        <authorList>
            <person name="Lanie J.A."/>
            <person name="Ng W.-L."/>
            <person name="Kazmierczak K.M."/>
            <person name="Andrzejewski T.M."/>
            <person name="Davidsen T.M."/>
            <person name="Wayne K.J."/>
            <person name="Tettelin H."/>
            <person name="Glass J.I."/>
            <person name="Rusch D."/>
            <person name="Podicherti R."/>
            <person name="Tsui H.-C.T."/>
            <person name="Winkler M.E."/>
        </authorList>
    </citation>
    <scope>NUCLEOTIDE SEQUENCE</scope>
</reference>
<dbReference type="CDD" id="cd06261">
    <property type="entry name" value="TM_PBP2"/>
    <property type="match status" value="1"/>
</dbReference>
<name>A0A382Y5A2_9ZZZZ</name>
<dbReference type="EMBL" id="UINC01173003">
    <property type="protein sequence ID" value="SVD78364.1"/>
    <property type="molecule type" value="Genomic_DNA"/>
</dbReference>
<evidence type="ECO:0000313" key="9">
    <source>
        <dbReference type="EMBL" id="SVD78364.1"/>
    </source>
</evidence>
<dbReference type="PANTHER" id="PTHR43386:SF1">
    <property type="entry name" value="D,D-DIPEPTIDE TRANSPORT SYSTEM PERMEASE PROTEIN DDPC-RELATED"/>
    <property type="match status" value="1"/>
</dbReference>
<gene>
    <name evidence="9" type="ORF">METZ01_LOCUS431218</name>
</gene>
<dbReference type="InterPro" id="IPR035906">
    <property type="entry name" value="MetI-like_sf"/>
</dbReference>
<sequence>MSANSVDPIFASEVPPTALSSLLREVRAVGKTVRGFISLFGLSILVLFAVLVPLLWGADPNWIENVSKNQSPSWEHPMGTDHISRDLLARNASGLGRTVVIGVGAVISGWIFGIALGYVAGWRGGLTDIFIMRGVDTLLAFPGILIAIVVLTILGGGILPLGIAIAIFNISGMARLARAGVLRERERDYVTAARCLGATERRILWRHVSVNT</sequence>
<keyword evidence="5 7" id="KW-1133">Transmembrane helix</keyword>
<dbReference type="PANTHER" id="PTHR43386">
    <property type="entry name" value="OLIGOPEPTIDE TRANSPORT SYSTEM PERMEASE PROTEIN APPC"/>
    <property type="match status" value="1"/>
</dbReference>
<evidence type="ECO:0000256" key="1">
    <source>
        <dbReference type="ARBA" id="ARBA00004651"/>
    </source>
</evidence>
<feature type="non-terminal residue" evidence="9">
    <location>
        <position position="212"/>
    </location>
</feature>
<keyword evidence="4 7" id="KW-0812">Transmembrane</keyword>